<sequence>MNLALTERTIPETWKEAEIIMIHKEGKDPSDVRNYRPISLLNTDYKIFTKILANRLTEFLQMWIGEDQTGFLPNRGTKENVRIIVDAIEYYDQNCQIEVGFLSLDAEKAFDKLNWDFVKLLLKELDFGTQFINGIQAIYDQQKAKLRINGQITEEFEIKKGTRQGCPLSPLIFILALEILLRSIRKDKNLKGIKLDKQEIKIRAFADDIICIVENPKSKIKDWLHKIEEFGKLAGVRINKDKTVILTKNVSLEDQETLKKISGLEIVKKIKYLGIWVGKKINQLLELNYGAKWKEIKKDLENWESLNMSLLGRIATVKMNILPKLLYLFRNIPIIRNMKIINGWNKDISKFIWNNKKPRIKLATMITPKLKGGFGLPDFKLYHDACALDWIRDWIKLEKVKTLTLEGFDLRRGWHGYLWCNKLKIEKNFGNHFIRSSLIKIWSKYKRYFYEKTPLWFSPLEAHQRRLLGWNKWPTHREILKKPFTMEGTPQIKELEELQKEYNNVSWFQYLQIKESYKKDKEVGFSINNGFWDNLLQRNRKIITILYNKLLDWTTEQEVVKESMLKWSRDVGRPILMCEWEEIWGEKIKYCLATGLKENWLKTIHRWYLTPKKIGLMFKNADNKCWRCREQVGSYHHMWWSCKNIKKYWKVINIECGKILKNKLECKPDLYLLGLYPKQDSEGKGKRENKENMEKIFTFLITAARLVIARHWKGTTIPTKEMWLEKVVEIKNMDKLTFMIKKNTGRTMKETDWSSFEVYLQEELRR</sequence>
<dbReference type="CDD" id="cd01650">
    <property type="entry name" value="RT_nLTR_like"/>
    <property type="match status" value="1"/>
</dbReference>
<dbReference type="InterPro" id="IPR043502">
    <property type="entry name" value="DNA/RNA_pol_sf"/>
</dbReference>
<keyword evidence="3" id="KW-1185">Reference proteome</keyword>
<dbReference type="InterPro" id="IPR000477">
    <property type="entry name" value="RT_dom"/>
</dbReference>
<feature type="domain" description="Reverse transcriptase" evidence="1">
    <location>
        <begin position="3"/>
        <end position="281"/>
    </location>
</feature>
<dbReference type="Pfam" id="PF00078">
    <property type="entry name" value="RVT_1"/>
    <property type="match status" value="1"/>
</dbReference>
<reference evidence="2" key="2">
    <citation type="submission" date="2025-08" db="UniProtKB">
        <authorList>
            <consortium name="Ensembl"/>
        </authorList>
    </citation>
    <scope>IDENTIFICATION</scope>
</reference>
<dbReference type="GeneTree" id="ENSGT01150000286916"/>
<reference evidence="2" key="3">
    <citation type="submission" date="2025-09" db="UniProtKB">
        <authorList>
            <consortium name="Ensembl"/>
        </authorList>
    </citation>
    <scope>IDENTIFICATION</scope>
</reference>
<organism evidence="2 3">
    <name type="scientific">Anolis carolinensis</name>
    <name type="common">Green anole</name>
    <name type="synonym">American chameleon</name>
    <dbReference type="NCBI Taxonomy" id="28377"/>
    <lineage>
        <taxon>Eukaryota</taxon>
        <taxon>Metazoa</taxon>
        <taxon>Chordata</taxon>
        <taxon>Craniata</taxon>
        <taxon>Vertebrata</taxon>
        <taxon>Euteleostomi</taxon>
        <taxon>Lepidosauria</taxon>
        <taxon>Squamata</taxon>
        <taxon>Bifurcata</taxon>
        <taxon>Unidentata</taxon>
        <taxon>Episquamata</taxon>
        <taxon>Toxicofera</taxon>
        <taxon>Iguania</taxon>
        <taxon>Dactyloidae</taxon>
        <taxon>Anolis</taxon>
    </lineage>
</organism>
<dbReference type="InParanoid" id="A0A803TNC0"/>
<name>A0A803TNC0_ANOCA</name>
<reference evidence="2 3" key="1">
    <citation type="submission" date="2009-12" db="EMBL/GenBank/DDBJ databases">
        <title>The Genome Sequence of Anolis carolinensis (Green Anole Lizard).</title>
        <authorList>
            <consortium name="The Genome Sequencing Platform"/>
            <person name="Di Palma F."/>
            <person name="Alfoldi J."/>
            <person name="Heiman D."/>
            <person name="Young S."/>
            <person name="Grabherr M."/>
            <person name="Johnson J."/>
            <person name="Lander E.S."/>
            <person name="Lindblad-Toh K."/>
        </authorList>
    </citation>
    <scope>NUCLEOTIDE SEQUENCE [LARGE SCALE GENOMIC DNA]</scope>
    <source>
        <strain evidence="2 3">JBL SC #1</strain>
    </source>
</reference>
<evidence type="ECO:0000313" key="3">
    <source>
        <dbReference type="Proteomes" id="UP000001646"/>
    </source>
</evidence>
<protein>
    <recommendedName>
        <fullName evidence="1">Reverse transcriptase domain-containing protein</fullName>
    </recommendedName>
</protein>
<evidence type="ECO:0000259" key="1">
    <source>
        <dbReference type="PROSITE" id="PS50878"/>
    </source>
</evidence>
<dbReference type="SUPFAM" id="SSF56672">
    <property type="entry name" value="DNA/RNA polymerases"/>
    <property type="match status" value="1"/>
</dbReference>
<accession>A0A803TNC0</accession>
<proteinExistence type="predicted"/>
<dbReference type="PROSITE" id="PS50878">
    <property type="entry name" value="RT_POL"/>
    <property type="match status" value="1"/>
</dbReference>
<dbReference type="PANTHER" id="PTHR31635">
    <property type="entry name" value="REVERSE TRANSCRIPTASE DOMAIN-CONTAINING PROTEIN-RELATED"/>
    <property type="match status" value="1"/>
</dbReference>
<dbReference type="Ensembl" id="ENSACAT00000045335.1">
    <property type="protein sequence ID" value="ENSACAP00000036710.1"/>
    <property type="gene ID" value="ENSACAG00000038952.1"/>
</dbReference>
<evidence type="ECO:0000313" key="2">
    <source>
        <dbReference type="Ensembl" id="ENSACAP00000036710.1"/>
    </source>
</evidence>
<dbReference type="AlphaFoldDB" id="A0A803TNC0"/>
<dbReference type="Proteomes" id="UP000001646">
    <property type="component" value="Chromosome 1"/>
</dbReference>
<dbReference type="PANTHER" id="PTHR31635:SF196">
    <property type="entry name" value="REVERSE TRANSCRIPTASE DOMAIN-CONTAINING PROTEIN-RELATED"/>
    <property type="match status" value="1"/>
</dbReference>